<feature type="transmembrane region" description="Helical" evidence="1">
    <location>
        <begin position="34"/>
        <end position="51"/>
    </location>
</feature>
<feature type="transmembrane region" description="Helical" evidence="1">
    <location>
        <begin position="287"/>
        <end position="308"/>
    </location>
</feature>
<keyword evidence="1" id="KW-1133">Transmembrane helix</keyword>
<dbReference type="AlphaFoldDB" id="A0A2T5IQ89"/>
<name>A0A2T5IQ89_9LACT</name>
<feature type="transmembrane region" description="Helical" evidence="1">
    <location>
        <begin position="471"/>
        <end position="489"/>
    </location>
</feature>
<accession>A0A2T5IQ89</accession>
<feature type="transmembrane region" description="Helical" evidence="1">
    <location>
        <begin position="247"/>
        <end position="275"/>
    </location>
</feature>
<feature type="transmembrane region" description="Helical" evidence="1">
    <location>
        <begin position="139"/>
        <end position="156"/>
    </location>
</feature>
<keyword evidence="3" id="KW-1185">Reference proteome</keyword>
<evidence type="ECO:0000256" key="1">
    <source>
        <dbReference type="SAM" id="Phobius"/>
    </source>
</evidence>
<feature type="transmembrane region" description="Helical" evidence="1">
    <location>
        <begin position="392"/>
        <end position="410"/>
    </location>
</feature>
<dbReference type="OrthoDB" id="2787347at2"/>
<dbReference type="Proteomes" id="UP000244161">
    <property type="component" value="Unassembled WGS sequence"/>
</dbReference>
<feature type="transmembrane region" description="Helical" evidence="1">
    <location>
        <begin position="6"/>
        <end position="22"/>
    </location>
</feature>
<keyword evidence="1" id="KW-0812">Transmembrane</keyword>
<feature type="transmembrane region" description="Helical" evidence="1">
    <location>
        <begin position="361"/>
        <end position="380"/>
    </location>
</feature>
<feature type="transmembrane region" description="Helical" evidence="1">
    <location>
        <begin position="217"/>
        <end position="235"/>
    </location>
</feature>
<dbReference type="RefSeq" id="WP_108031579.1">
    <property type="nucleotide sequence ID" value="NZ_QAOM01000002.1"/>
</dbReference>
<organism evidence="2 3">
    <name type="scientific">Trichococcus patagoniensis</name>
    <dbReference type="NCBI Taxonomy" id="382641"/>
    <lineage>
        <taxon>Bacteria</taxon>
        <taxon>Bacillati</taxon>
        <taxon>Bacillota</taxon>
        <taxon>Bacilli</taxon>
        <taxon>Lactobacillales</taxon>
        <taxon>Carnobacteriaceae</taxon>
        <taxon>Trichococcus</taxon>
    </lineage>
</organism>
<reference evidence="2 3" key="1">
    <citation type="submission" date="2018-04" db="EMBL/GenBank/DDBJ databases">
        <title>Genomic Encyclopedia of Archaeal and Bacterial Type Strains, Phase II (KMG-II): from individual species to whole genera.</title>
        <authorList>
            <person name="Goeker M."/>
        </authorList>
    </citation>
    <scope>NUCLEOTIDE SEQUENCE [LARGE SCALE GENOMIC DNA]</scope>
    <source>
        <strain evidence="2 3">DSM 18806</strain>
    </source>
</reference>
<comment type="caution">
    <text evidence="2">The sequence shown here is derived from an EMBL/GenBank/DDBJ whole genome shotgun (WGS) entry which is preliminary data.</text>
</comment>
<protein>
    <recommendedName>
        <fullName evidence="4">Dolichyl-phosphate-mannose-protein mannosyltransferase</fullName>
    </recommendedName>
</protein>
<feature type="transmembrane region" description="Helical" evidence="1">
    <location>
        <begin position="430"/>
        <end position="450"/>
    </location>
</feature>
<gene>
    <name evidence="2" type="ORF">C8U37_10289</name>
</gene>
<keyword evidence="1" id="KW-0472">Membrane</keyword>
<feature type="transmembrane region" description="Helical" evidence="1">
    <location>
        <begin position="192"/>
        <end position="210"/>
    </location>
</feature>
<evidence type="ECO:0000313" key="3">
    <source>
        <dbReference type="Proteomes" id="UP000244161"/>
    </source>
</evidence>
<feature type="transmembrane region" description="Helical" evidence="1">
    <location>
        <begin position="86"/>
        <end position="106"/>
    </location>
</feature>
<proteinExistence type="predicted"/>
<evidence type="ECO:0008006" key="4">
    <source>
        <dbReference type="Google" id="ProtNLM"/>
    </source>
</evidence>
<dbReference type="EMBL" id="QAOM01000002">
    <property type="protein sequence ID" value="PTQ85986.1"/>
    <property type="molecule type" value="Genomic_DNA"/>
</dbReference>
<evidence type="ECO:0000313" key="2">
    <source>
        <dbReference type="EMBL" id="PTQ85986.1"/>
    </source>
</evidence>
<sequence>MILVIARMILFILSLYGFKWLLQQFLGFDPRIGWIAACSLNILVLYFGAFAGVLEATAIGLASAGWSLAGYALYRSFRQNQLFRPRINLITIGLLLYFLLFAYTLLNTELEHYDNFSHWATIVKFLYTEASLPTAADTIISFGSYPLGSSLFVYYATKMVGFSDGTMLIGQFLLIYSCVIALFAPIRDESRTLVVAMNFSLLAIFNYFNISIRMNNLLVDFLLPLLTLAGVAGIYSLRKNIKALSVYFILIASVLSLIKNSAIFFVGLLFIYYLYTVVGARKSFGKVWHLPVNVLAVFGAALIPYVMWTIRVGQQFSSSKHAVSLNGYRQIFLEKDAAITAEITEKFMAALTDLSSIPSQGILLFNFVMIGSYIVIRYFVKRNNSILRCTVLVDLIIVAYYIGIYSMFLFSMPTEEALVLAGFERYASSIIIFSLGVAMMVLSREIDYSLFEQGIQSRNHRSFKNLTTKKVYQVSSMGLLFFAVIMILSENNGMKYNNTMHKNSVPYAFSEIAGNQMTMNSERYLVISADKEAVENYLISYVGKYYLYSPNVDAVENFMMDDESFMNLMQKYDKIVVLDDHYTFDAMTDKLIHTKFKPGIYDVDEYF</sequence>
<feature type="transmembrane region" description="Helical" evidence="1">
    <location>
        <begin position="168"/>
        <end position="186"/>
    </location>
</feature>